<dbReference type="SUPFAM" id="SSF47819">
    <property type="entry name" value="HRDC-like"/>
    <property type="match status" value="1"/>
</dbReference>
<dbReference type="InterPro" id="IPR002562">
    <property type="entry name" value="3'-5'_exonuclease_dom"/>
</dbReference>
<dbReference type="Gene3D" id="1.10.150.80">
    <property type="entry name" value="HRDC domain"/>
    <property type="match status" value="2"/>
</dbReference>
<dbReference type="InterPro" id="IPR044876">
    <property type="entry name" value="HRDC_dom_sf"/>
</dbReference>
<dbReference type="PANTHER" id="PTHR47649:SF1">
    <property type="entry name" value="RIBONUCLEASE D"/>
    <property type="match status" value="1"/>
</dbReference>
<dbReference type="InterPro" id="IPR036397">
    <property type="entry name" value="RNaseH_sf"/>
</dbReference>
<evidence type="ECO:0000313" key="3">
    <source>
        <dbReference type="EMBL" id="MBI9115280.1"/>
    </source>
</evidence>
<accession>A0A934IAQ9</accession>
<dbReference type="AlphaFoldDB" id="A0A934IAQ9"/>
<dbReference type="Proteomes" id="UP000602087">
    <property type="component" value="Unassembled WGS sequence"/>
</dbReference>
<dbReference type="CDD" id="cd06142">
    <property type="entry name" value="RNaseD_exo"/>
    <property type="match status" value="1"/>
</dbReference>
<dbReference type="InterPro" id="IPR012337">
    <property type="entry name" value="RNaseH-like_sf"/>
</dbReference>
<proteinExistence type="predicted"/>
<dbReference type="SMART" id="SM00341">
    <property type="entry name" value="HRDC"/>
    <property type="match status" value="1"/>
</dbReference>
<gene>
    <name evidence="3" type="ORF">JAV76_09685</name>
</gene>
<evidence type="ECO:0000259" key="2">
    <source>
        <dbReference type="PROSITE" id="PS50967"/>
    </source>
</evidence>
<dbReference type="InterPro" id="IPR002121">
    <property type="entry name" value="HRDC_dom"/>
</dbReference>
<dbReference type="SMART" id="SM00474">
    <property type="entry name" value="35EXOc"/>
    <property type="match status" value="1"/>
</dbReference>
<organism evidence="3 4">
    <name type="scientific">Sanguibacter suaedae</name>
    <dbReference type="NCBI Taxonomy" id="2795737"/>
    <lineage>
        <taxon>Bacteria</taxon>
        <taxon>Bacillati</taxon>
        <taxon>Actinomycetota</taxon>
        <taxon>Actinomycetes</taxon>
        <taxon>Micrococcales</taxon>
        <taxon>Sanguibacteraceae</taxon>
        <taxon>Sanguibacter</taxon>
    </lineage>
</organism>
<comment type="caution">
    <text evidence="3">The sequence shown here is derived from an EMBL/GenBank/DDBJ whole genome shotgun (WGS) entry which is preliminary data.</text>
</comment>
<reference evidence="3" key="1">
    <citation type="submission" date="2020-12" db="EMBL/GenBank/DDBJ databases">
        <title>Sanguibacter suaedae sp. nov., isolated from Suaeda aralocaspica.</title>
        <authorList>
            <person name="Ma Q."/>
        </authorList>
    </citation>
    <scope>NUCLEOTIDE SEQUENCE</scope>
    <source>
        <strain evidence="3">YZGR15</strain>
    </source>
</reference>
<sequence>MTSTDAPVPTDDDPGITLLTEPAEGVPRVLTTQADLARAVRLFAAGTGPVAVDAERASGYRYGQRTYLVQLRRAGAGTALIDPVALPDLSPLSDALEGVEWVLHAASQDLPGLAEQGMHPSRVFDTELGARLLGMERVGLAAVVAELLGLGLAKEHSAVDWSTRPLPDEWLRYAALDVEVLVELRDVMARRLEVAGKSDWAAQEFEAVRLAPPPAPRVDPWRRVSGVHALRNRRMLAVVRELWLARDRLARSRDVAPGRVLPDRAIVAAAQAMPRSVGELTKVHAFGGPATRRRATTWQKAIDTALALPDNALPDTRGPRTDAPPPPRAWADRDPVAAARLTVARAGVVALSEEHSVPVENLLQPDLLRRVCWRPPADTSADGVADRLREGGAREWQVGLCTPALVEALAVTEAPAGAQADHHGTQADAPRG</sequence>
<protein>
    <submittedName>
        <fullName evidence="3">Ribonuclease D</fullName>
    </submittedName>
</protein>
<dbReference type="Pfam" id="PF18305">
    <property type="entry name" value="DNA_pol_A_exoN"/>
    <property type="match status" value="1"/>
</dbReference>
<dbReference type="InterPro" id="IPR010997">
    <property type="entry name" value="HRDC-like_sf"/>
</dbReference>
<name>A0A934IAQ9_9MICO</name>
<evidence type="ECO:0000313" key="4">
    <source>
        <dbReference type="Proteomes" id="UP000602087"/>
    </source>
</evidence>
<dbReference type="Gene3D" id="3.30.420.10">
    <property type="entry name" value="Ribonuclease H-like superfamily/Ribonuclease H"/>
    <property type="match status" value="1"/>
</dbReference>
<dbReference type="RefSeq" id="WP_198733850.1">
    <property type="nucleotide sequence ID" value="NZ_JAEINH010000007.1"/>
</dbReference>
<dbReference type="InterPro" id="IPR041605">
    <property type="entry name" value="Exo_C"/>
</dbReference>
<feature type="region of interest" description="Disordered" evidence="1">
    <location>
        <begin position="310"/>
        <end position="330"/>
    </location>
</feature>
<dbReference type="SUPFAM" id="SSF53098">
    <property type="entry name" value="Ribonuclease H-like"/>
    <property type="match status" value="1"/>
</dbReference>
<dbReference type="GO" id="GO:0006139">
    <property type="term" value="P:nucleobase-containing compound metabolic process"/>
    <property type="evidence" value="ECO:0007669"/>
    <property type="project" value="InterPro"/>
</dbReference>
<feature type="domain" description="HRDC" evidence="2">
    <location>
        <begin position="232"/>
        <end position="312"/>
    </location>
</feature>
<dbReference type="GO" id="GO:0000166">
    <property type="term" value="F:nucleotide binding"/>
    <property type="evidence" value="ECO:0007669"/>
    <property type="project" value="InterPro"/>
</dbReference>
<dbReference type="Pfam" id="PF00570">
    <property type="entry name" value="HRDC"/>
    <property type="match status" value="1"/>
</dbReference>
<dbReference type="EMBL" id="JAEINH010000007">
    <property type="protein sequence ID" value="MBI9115280.1"/>
    <property type="molecule type" value="Genomic_DNA"/>
</dbReference>
<evidence type="ECO:0000256" key="1">
    <source>
        <dbReference type="SAM" id="MobiDB-lite"/>
    </source>
</evidence>
<dbReference type="InterPro" id="IPR051086">
    <property type="entry name" value="RNase_D-like"/>
</dbReference>
<dbReference type="Pfam" id="PF01612">
    <property type="entry name" value="DNA_pol_A_exo1"/>
    <property type="match status" value="1"/>
</dbReference>
<dbReference type="PANTHER" id="PTHR47649">
    <property type="entry name" value="RIBONUCLEASE D"/>
    <property type="match status" value="1"/>
</dbReference>
<keyword evidence="4" id="KW-1185">Reference proteome</keyword>
<dbReference type="GO" id="GO:0008408">
    <property type="term" value="F:3'-5' exonuclease activity"/>
    <property type="evidence" value="ECO:0007669"/>
    <property type="project" value="InterPro"/>
</dbReference>
<dbReference type="PROSITE" id="PS50967">
    <property type="entry name" value="HRDC"/>
    <property type="match status" value="1"/>
</dbReference>
<dbReference type="GO" id="GO:0003676">
    <property type="term" value="F:nucleic acid binding"/>
    <property type="evidence" value="ECO:0007669"/>
    <property type="project" value="InterPro"/>
</dbReference>